<dbReference type="AlphaFoldDB" id="U3A3B5"/>
<keyword evidence="2" id="KW-1185">Reference proteome</keyword>
<evidence type="ECO:0000313" key="1">
    <source>
        <dbReference type="EMBL" id="GAD67807.1"/>
    </source>
</evidence>
<evidence type="ECO:0000313" key="2">
    <source>
        <dbReference type="Proteomes" id="UP000016570"/>
    </source>
</evidence>
<accession>U3A3B5</accession>
<dbReference type="Proteomes" id="UP000016570">
    <property type="component" value="Unassembled WGS sequence"/>
</dbReference>
<dbReference type="EMBL" id="BATJ01000010">
    <property type="protein sequence ID" value="GAD67807.1"/>
    <property type="molecule type" value="Genomic_DNA"/>
</dbReference>
<proteinExistence type="predicted"/>
<reference evidence="1 2" key="1">
    <citation type="submission" date="2013-09" db="EMBL/GenBank/DDBJ databases">
        <title>Whole genome shotgun sequence of Vibrio proteolyticus NBRC 13287.</title>
        <authorList>
            <person name="Isaki S."/>
            <person name="Hosoyama A."/>
            <person name="Numata M."/>
            <person name="Hashimoto M."/>
            <person name="Hosoyama Y."/>
            <person name="Tsuchikane K."/>
            <person name="Noguchi M."/>
            <person name="Hirakata S."/>
            <person name="Ichikawa N."/>
            <person name="Ohji S."/>
            <person name="Yamazoe A."/>
            <person name="Fujita N."/>
        </authorList>
    </citation>
    <scope>NUCLEOTIDE SEQUENCE [LARGE SCALE GENOMIC DNA]</scope>
    <source>
        <strain evidence="1 2">NBRC 13287</strain>
    </source>
</reference>
<comment type="caution">
    <text evidence="1">The sequence shown here is derived from an EMBL/GenBank/DDBJ whole genome shotgun (WGS) entry which is preliminary data.</text>
</comment>
<organism evidence="1 2">
    <name type="scientific">Vibrio proteolyticus NBRC 13287</name>
    <dbReference type="NCBI Taxonomy" id="1219065"/>
    <lineage>
        <taxon>Bacteria</taxon>
        <taxon>Pseudomonadati</taxon>
        <taxon>Pseudomonadota</taxon>
        <taxon>Gammaproteobacteria</taxon>
        <taxon>Vibrionales</taxon>
        <taxon>Vibrionaceae</taxon>
        <taxon>Vibrio</taxon>
    </lineage>
</organism>
<protein>
    <submittedName>
        <fullName evidence="1">Uncharacterized protein</fullName>
    </submittedName>
</protein>
<name>U3A3B5_VIBPR</name>
<sequence length="58" mass="6348">MVFTFTAIVISPVDFPVEAELPETVSDVSENQVVLSKLLLVATQDVIPLAEKYNVAEK</sequence>
<gene>
    <name evidence="1" type="ORF">VPR01S_10_00020</name>
</gene>